<evidence type="ECO:0000313" key="5">
    <source>
        <dbReference type="Proteomes" id="UP000838412"/>
    </source>
</evidence>
<gene>
    <name evidence="4" type="primary">EPDR1</name>
    <name evidence="4" type="ORF">BLAG_LOCUS17193</name>
</gene>
<dbReference type="GO" id="GO:0005509">
    <property type="term" value="F:calcium ion binding"/>
    <property type="evidence" value="ECO:0007669"/>
    <property type="project" value="InterPro"/>
</dbReference>
<dbReference type="InterPro" id="IPR001299">
    <property type="entry name" value="Ependymin"/>
</dbReference>
<dbReference type="PANTHER" id="PTHR10697">
    <property type="entry name" value="MAMMALIAN EPENDYMIN-RELATED PROTEIN 1"/>
    <property type="match status" value="1"/>
</dbReference>
<dbReference type="PRINTS" id="PR00317">
    <property type="entry name" value="EPENDYMIN"/>
</dbReference>
<dbReference type="SMART" id="SM00026">
    <property type="entry name" value="EPEND"/>
    <property type="match status" value="1"/>
</dbReference>
<name>A0A8J9ZR35_BRALA</name>
<organism evidence="4 5">
    <name type="scientific">Branchiostoma lanceolatum</name>
    <name type="common">Common lancelet</name>
    <name type="synonym">Amphioxus lanceolatum</name>
    <dbReference type="NCBI Taxonomy" id="7740"/>
    <lineage>
        <taxon>Eukaryota</taxon>
        <taxon>Metazoa</taxon>
        <taxon>Chordata</taxon>
        <taxon>Cephalochordata</taxon>
        <taxon>Leptocardii</taxon>
        <taxon>Amphioxiformes</taxon>
        <taxon>Branchiostomatidae</taxon>
        <taxon>Branchiostoma</taxon>
    </lineage>
</organism>
<evidence type="ECO:0000256" key="1">
    <source>
        <dbReference type="ARBA" id="ARBA00002024"/>
    </source>
</evidence>
<dbReference type="PANTHER" id="PTHR10697:SF1">
    <property type="entry name" value="MAMMALIAN EPENDYMIN-RELATED PROTEIN 1"/>
    <property type="match status" value="1"/>
</dbReference>
<reference evidence="4" key="1">
    <citation type="submission" date="2022-01" db="EMBL/GenBank/DDBJ databases">
        <authorList>
            <person name="Braso-Vives M."/>
        </authorList>
    </citation>
    <scope>NUCLEOTIDE SEQUENCE</scope>
</reference>
<comment type="similarity">
    <text evidence="2">Belongs to the ependymin family.</text>
</comment>
<dbReference type="Pfam" id="PF00811">
    <property type="entry name" value="Ependymin"/>
    <property type="match status" value="1"/>
</dbReference>
<sequence length="218" mass="24580">MYLARSCQFFQRCAGQLPLRDDNIPLANMKVLLFLVAASAVVYGQAPQPCIAPKLWEARMSRIDPSKRFFERARVSYDAINQRMRIIEEVNIKEQRDFFDVLYLHNVGKEYRFNMKTKECAVKELTDAFRPFEVPDNATSFGESYIGTGAFPGDGVLITLWGGEGKEGRYMAAFTNNGCVPVEDGFCSERIGCVHTSFYDVVAGVSDPNVFIPPKECE</sequence>
<comment type="function">
    <text evidence="1">Binds anionic lipids and gangliosides at acidic pH.</text>
</comment>
<accession>A0A8J9ZR35</accession>
<protein>
    <recommendedName>
        <fullName evidence="3">Mammalian ependymin-related protein 1</fullName>
    </recommendedName>
</protein>
<keyword evidence="5" id="KW-1185">Reference proteome</keyword>
<evidence type="ECO:0000256" key="2">
    <source>
        <dbReference type="ARBA" id="ARBA00010771"/>
    </source>
</evidence>
<evidence type="ECO:0000256" key="3">
    <source>
        <dbReference type="ARBA" id="ARBA00020678"/>
    </source>
</evidence>
<dbReference type="GO" id="GO:0007160">
    <property type="term" value="P:cell-matrix adhesion"/>
    <property type="evidence" value="ECO:0007669"/>
    <property type="project" value="InterPro"/>
</dbReference>
<dbReference type="AlphaFoldDB" id="A0A8J9ZR35"/>
<dbReference type="GO" id="GO:0005576">
    <property type="term" value="C:extracellular region"/>
    <property type="evidence" value="ECO:0007669"/>
    <property type="project" value="InterPro"/>
</dbReference>
<dbReference type="GO" id="GO:0005764">
    <property type="term" value="C:lysosome"/>
    <property type="evidence" value="ECO:0007669"/>
    <property type="project" value="TreeGrafter"/>
</dbReference>
<proteinExistence type="inferred from homology"/>
<dbReference type="OrthoDB" id="6084362at2759"/>
<evidence type="ECO:0000313" key="4">
    <source>
        <dbReference type="EMBL" id="CAH1261903.1"/>
    </source>
</evidence>
<dbReference type="EMBL" id="OV696689">
    <property type="protein sequence ID" value="CAH1261903.1"/>
    <property type="molecule type" value="Genomic_DNA"/>
</dbReference>
<dbReference type="Proteomes" id="UP000838412">
    <property type="component" value="Chromosome 4"/>
</dbReference>